<name>A0ACA9LTM8_9GLOM</name>
<evidence type="ECO:0000313" key="2">
    <source>
        <dbReference type="Proteomes" id="UP000789920"/>
    </source>
</evidence>
<accession>A0ACA9LTM8</accession>
<organism evidence="1 2">
    <name type="scientific">Racocetra persica</name>
    <dbReference type="NCBI Taxonomy" id="160502"/>
    <lineage>
        <taxon>Eukaryota</taxon>
        <taxon>Fungi</taxon>
        <taxon>Fungi incertae sedis</taxon>
        <taxon>Mucoromycota</taxon>
        <taxon>Glomeromycotina</taxon>
        <taxon>Glomeromycetes</taxon>
        <taxon>Diversisporales</taxon>
        <taxon>Gigasporaceae</taxon>
        <taxon>Racocetra</taxon>
    </lineage>
</organism>
<proteinExistence type="predicted"/>
<evidence type="ECO:0000313" key="1">
    <source>
        <dbReference type="EMBL" id="CAG8550387.1"/>
    </source>
</evidence>
<feature type="non-terminal residue" evidence="1">
    <location>
        <position position="338"/>
    </location>
</feature>
<protein>
    <submittedName>
        <fullName evidence="1">34428_t:CDS:1</fullName>
    </submittedName>
</protein>
<keyword evidence="2" id="KW-1185">Reference proteome</keyword>
<gene>
    <name evidence="1" type="ORF">RPERSI_LOCUS3931</name>
</gene>
<dbReference type="EMBL" id="CAJVQC010005181">
    <property type="protein sequence ID" value="CAG8550387.1"/>
    <property type="molecule type" value="Genomic_DNA"/>
</dbReference>
<comment type="caution">
    <text evidence="1">The sequence shown here is derived from an EMBL/GenBank/DDBJ whole genome shotgun (WGS) entry which is preliminary data.</text>
</comment>
<dbReference type="Proteomes" id="UP000789920">
    <property type="component" value="Unassembled WGS sequence"/>
</dbReference>
<reference evidence="1" key="1">
    <citation type="submission" date="2021-06" db="EMBL/GenBank/DDBJ databases">
        <authorList>
            <person name="Kallberg Y."/>
            <person name="Tangrot J."/>
            <person name="Rosling A."/>
        </authorList>
    </citation>
    <scope>NUCLEOTIDE SEQUENCE</scope>
    <source>
        <strain evidence="1">MA461A</strain>
    </source>
</reference>
<sequence length="338" mass="39319">MTDIDIKERKLLAKIWPEIILLLCFFHISQCCKNEINKQLGHGGNNKIILLRKTVKIFLKKLLESIQKAETILKNKKILEGSLKFFTYLIKQWASDLLCSWCLNGRMKAAEVLGIPLKKLPTTNNHFEKMNEYLKNNQLNQERRKELNIMNPSDCKILMQEFLQVAYLSPSTKRDESAKKLLEMKKVIKYEVEEISGKIYVEVESETTPGFPTDICCQCFDFLQTGIIYKHLRAAALYLNKLRKQEPYKYLPKMIFLTYQEAQNIYHSQYDNKSEVLVGSENEDDIKHILGINSSSVMSSSDVPIANVPRLNKINFDTLNITAIYKQEFKEFLESTLR</sequence>